<accession>A0A8K0J0U4</accession>
<dbReference type="EMBL" id="SRPY01001039">
    <property type="protein sequence ID" value="KAG5914996.1"/>
    <property type="molecule type" value="Genomic_DNA"/>
</dbReference>
<dbReference type="AlphaFoldDB" id="A0A8K0J0U4"/>
<gene>
    <name evidence="2" type="ORF">E4U42_000191</name>
</gene>
<proteinExistence type="predicted"/>
<dbReference type="OrthoDB" id="1918685at2759"/>
<reference evidence="2" key="1">
    <citation type="journal article" date="2020" name="bioRxiv">
        <title>Whole genome comparisons of ergot fungi reveals the divergence and evolution of species within the genus Claviceps are the result of varying mechanisms driving genome evolution and host range expansion.</title>
        <authorList>
            <person name="Wyka S.A."/>
            <person name="Mondo S.J."/>
            <person name="Liu M."/>
            <person name="Dettman J."/>
            <person name="Nalam V."/>
            <person name="Broders K.D."/>
        </authorList>
    </citation>
    <scope>NUCLEOTIDE SEQUENCE</scope>
    <source>
        <strain evidence="2">CCC 489</strain>
    </source>
</reference>
<dbReference type="Proteomes" id="UP000811619">
    <property type="component" value="Unassembled WGS sequence"/>
</dbReference>
<comment type="caution">
    <text evidence="2">The sequence shown here is derived from an EMBL/GenBank/DDBJ whole genome shotgun (WGS) entry which is preliminary data.</text>
</comment>
<evidence type="ECO:0000256" key="1">
    <source>
        <dbReference type="SAM" id="MobiDB-lite"/>
    </source>
</evidence>
<evidence type="ECO:0000313" key="3">
    <source>
        <dbReference type="Proteomes" id="UP000811619"/>
    </source>
</evidence>
<feature type="region of interest" description="Disordered" evidence="1">
    <location>
        <begin position="231"/>
        <end position="264"/>
    </location>
</feature>
<protein>
    <submittedName>
        <fullName evidence="2">Uncharacterized protein</fullName>
    </submittedName>
</protein>
<sequence length="264" mass="29724">MWSWSGSATELDQSHSLNTIPEGYETGPFLPGVIIDAQKPSTIYFVRIYQDKSNDTDILSASCPPKLVFLMSVVRYDDGVPTNRWLQRILPASFRSTLTLVTLHTSRVTLVCPKMNAYGLYSIGIVKTGTFHDLAAVGFNIYKEVFIQRPFELMRDNEQLRRLKHTYFIAEGVTTWSAAHPMIPQYVAFAPPEGSGRPSLFCVFGDDEFHISVTNKEYRLWSFASQLPVGNKPDAGEESQTSQQLPVRPLARQVGKWQSRQKGG</sequence>
<keyword evidence="3" id="KW-1185">Reference proteome</keyword>
<organism evidence="2 3">
    <name type="scientific">Claviceps africana</name>
    <dbReference type="NCBI Taxonomy" id="83212"/>
    <lineage>
        <taxon>Eukaryota</taxon>
        <taxon>Fungi</taxon>
        <taxon>Dikarya</taxon>
        <taxon>Ascomycota</taxon>
        <taxon>Pezizomycotina</taxon>
        <taxon>Sordariomycetes</taxon>
        <taxon>Hypocreomycetidae</taxon>
        <taxon>Hypocreales</taxon>
        <taxon>Clavicipitaceae</taxon>
        <taxon>Claviceps</taxon>
    </lineage>
</organism>
<evidence type="ECO:0000313" key="2">
    <source>
        <dbReference type="EMBL" id="KAG5914996.1"/>
    </source>
</evidence>
<name>A0A8K0J0U4_9HYPO</name>